<name>A0A0B8QX19_9VIBR</name>
<dbReference type="SUPFAM" id="SSF109755">
    <property type="entry name" value="PhoU-like"/>
    <property type="match status" value="1"/>
</dbReference>
<accession>A0A0B8QX19</accession>
<dbReference type="InterPro" id="IPR038078">
    <property type="entry name" value="PhoU-like_sf"/>
</dbReference>
<evidence type="ECO:0000259" key="9">
    <source>
        <dbReference type="Pfam" id="PF01895"/>
    </source>
</evidence>
<keyword evidence="5 8" id="KW-0963">Cytoplasm</keyword>
<comment type="function">
    <text evidence="7 8">Plays a role in the regulation of phosphate uptake.</text>
</comment>
<organism evidence="10 11">
    <name type="scientific">Vibrio ishigakensis</name>
    <dbReference type="NCBI Taxonomy" id="1481914"/>
    <lineage>
        <taxon>Bacteria</taxon>
        <taxon>Pseudomonadati</taxon>
        <taxon>Pseudomonadota</taxon>
        <taxon>Gammaproteobacteria</taxon>
        <taxon>Vibrionales</taxon>
        <taxon>Vibrionaceae</taxon>
        <taxon>Vibrio</taxon>
    </lineage>
</organism>
<dbReference type="GO" id="GO:0045936">
    <property type="term" value="P:negative regulation of phosphate metabolic process"/>
    <property type="evidence" value="ECO:0007669"/>
    <property type="project" value="InterPro"/>
</dbReference>
<gene>
    <name evidence="10" type="ORF">JCM19241_2034</name>
</gene>
<dbReference type="Pfam" id="PF01895">
    <property type="entry name" value="PhoU"/>
    <property type="match status" value="2"/>
</dbReference>
<dbReference type="GO" id="GO:0006817">
    <property type="term" value="P:phosphate ion transport"/>
    <property type="evidence" value="ECO:0007669"/>
    <property type="project" value="UniProtKB-KW"/>
</dbReference>
<dbReference type="AlphaFoldDB" id="A0A0B8QX19"/>
<reference evidence="10 11" key="1">
    <citation type="submission" date="2015-01" db="EMBL/GenBank/DDBJ databases">
        <title>Vibrio sp. C94 JCM 19241 whole genome shotgun sequence.</title>
        <authorList>
            <person name="Sawabe T."/>
            <person name="Meirelles P."/>
            <person name="Feng G."/>
            <person name="Sayaka M."/>
            <person name="Hattori M."/>
            <person name="Ohkuma M."/>
        </authorList>
    </citation>
    <scope>NUCLEOTIDE SEQUENCE [LARGE SCALE GENOMIC DNA]</scope>
    <source>
        <strain evidence="11">JCM 19241</strain>
    </source>
</reference>
<evidence type="ECO:0000256" key="4">
    <source>
        <dbReference type="ARBA" id="ARBA00022448"/>
    </source>
</evidence>
<dbReference type="GO" id="GO:0005737">
    <property type="term" value="C:cytoplasm"/>
    <property type="evidence" value="ECO:0007669"/>
    <property type="project" value="UniProtKB-SubCell"/>
</dbReference>
<dbReference type="RefSeq" id="WP_261834818.1">
    <property type="nucleotide sequence ID" value="NZ_AP024881.1"/>
</dbReference>
<dbReference type="STRING" id="1481914.JCM19241_2034"/>
<keyword evidence="6 8" id="KW-0592">Phosphate transport</keyword>
<evidence type="ECO:0000256" key="6">
    <source>
        <dbReference type="ARBA" id="ARBA00022592"/>
    </source>
</evidence>
<dbReference type="NCBIfam" id="NF008332">
    <property type="entry name" value="PRK11115.1"/>
    <property type="match status" value="1"/>
</dbReference>
<evidence type="ECO:0000256" key="1">
    <source>
        <dbReference type="ARBA" id="ARBA00004496"/>
    </source>
</evidence>
<dbReference type="InterPro" id="IPR026022">
    <property type="entry name" value="PhoU_dom"/>
</dbReference>
<comment type="caution">
    <text evidence="10">The sequence shown here is derived from an EMBL/GenBank/DDBJ whole genome shotgun (WGS) entry which is preliminary data.</text>
</comment>
<keyword evidence="4 8" id="KW-0813">Transport</keyword>
<protein>
    <recommendedName>
        <fullName evidence="8">Phosphate-specific transport system accessory protein PhoU</fullName>
    </recommendedName>
</protein>
<dbReference type="PANTHER" id="PTHR42930:SF3">
    <property type="entry name" value="PHOSPHATE-SPECIFIC TRANSPORT SYSTEM ACCESSORY PROTEIN PHOU"/>
    <property type="match status" value="1"/>
</dbReference>
<comment type="subcellular location">
    <subcellularLocation>
        <location evidence="1 8">Cytoplasm</location>
    </subcellularLocation>
</comment>
<proteinExistence type="inferred from homology"/>
<evidence type="ECO:0000256" key="3">
    <source>
        <dbReference type="ARBA" id="ARBA00011738"/>
    </source>
</evidence>
<reference evidence="10 11" key="2">
    <citation type="submission" date="2015-01" db="EMBL/GenBank/DDBJ databases">
        <authorList>
            <consortium name="NBRP consortium"/>
            <person name="Sawabe T."/>
            <person name="Meirelles P."/>
            <person name="Feng G."/>
            <person name="Sayaka M."/>
            <person name="Hattori M."/>
            <person name="Ohkuma M."/>
        </authorList>
    </citation>
    <scope>NUCLEOTIDE SEQUENCE [LARGE SCALE GENOMIC DNA]</scope>
    <source>
        <strain evidence="11">JCM 19241</strain>
    </source>
</reference>
<dbReference type="EMBL" id="BBSC01000016">
    <property type="protein sequence ID" value="GAM78629.1"/>
    <property type="molecule type" value="Genomic_DNA"/>
</dbReference>
<dbReference type="Gene3D" id="1.20.58.220">
    <property type="entry name" value="Phosphate transport system protein phou homolog 2, domain 2"/>
    <property type="match status" value="2"/>
</dbReference>
<dbReference type="FunFam" id="1.20.58.220:FF:000004">
    <property type="entry name" value="Phosphate-specific transport system accessory protein PhoU"/>
    <property type="match status" value="1"/>
</dbReference>
<sequence>MHTGRHISGQYNVELEAIRSHVLTMGGLVEQQLAFALRSLVRQDYELAKKVVAEDHNVNAMEVAIDEACTRIIARRQPTAGDLRLVMSIIKTIAELERIGDVASRLAKTSLEHKNVDPRYQTSLEPLCRLAIDMLHQVLDAFARMDLQSAANVYEMDEKVDKEYQSIIKQLTQFMTDEVQSIPAILEVMWSARAIERVGDRCQNICEYIIYAVKGKDVRHRDEEEIYKYRAS</sequence>
<dbReference type="Proteomes" id="UP000031666">
    <property type="component" value="Unassembled WGS sequence"/>
</dbReference>
<evidence type="ECO:0000256" key="7">
    <source>
        <dbReference type="ARBA" id="ARBA00056181"/>
    </source>
</evidence>
<dbReference type="InterPro" id="IPR028366">
    <property type="entry name" value="PhoU"/>
</dbReference>
<evidence type="ECO:0000313" key="10">
    <source>
        <dbReference type="EMBL" id="GAM78629.1"/>
    </source>
</evidence>
<feature type="domain" description="PhoU" evidence="9">
    <location>
        <begin position="23"/>
        <end position="108"/>
    </location>
</feature>
<dbReference type="PANTHER" id="PTHR42930">
    <property type="entry name" value="PHOSPHATE-SPECIFIC TRANSPORT SYSTEM ACCESSORY PROTEIN PHOU"/>
    <property type="match status" value="1"/>
</dbReference>
<comment type="subunit">
    <text evidence="3 8">Homodimer.</text>
</comment>
<dbReference type="NCBIfam" id="TIGR02135">
    <property type="entry name" value="phoU_full"/>
    <property type="match status" value="1"/>
</dbReference>
<evidence type="ECO:0000256" key="5">
    <source>
        <dbReference type="ARBA" id="ARBA00022490"/>
    </source>
</evidence>
<dbReference type="PIRSF" id="PIRSF003107">
    <property type="entry name" value="PhoU"/>
    <property type="match status" value="1"/>
</dbReference>
<dbReference type="GO" id="GO:0030643">
    <property type="term" value="P:intracellular phosphate ion homeostasis"/>
    <property type="evidence" value="ECO:0007669"/>
    <property type="project" value="InterPro"/>
</dbReference>
<comment type="similarity">
    <text evidence="2 8">Belongs to the PhoU family.</text>
</comment>
<feature type="domain" description="PhoU" evidence="9">
    <location>
        <begin position="127"/>
        <end position="209"/>
    </location>
</feature>
<evidence type="ECO:0000256" key="8">
    <source>
        <dbReference type="PIRNR" id="PIRNR003107"/>
    </source>
</evidence>
<evidence type="ECO:0000256" key="2">
    <source>
        <dbReference type="ARBA" id="ARBA00008107"/>
    </source>
</evidence>
<evidence type="ECO:0000313" key="11">
    <source>
        <dbReference type="Proteomes" id="UP000031666"/>
    </source>
</evidence>